<dbReference type="Gene3D" id="3.90.79.10">
    <property type="entry name" value="Nucleoside Triphosphate Pyrophosphohydrolase"/>
    <property type="match status" value="1"/>
</dbReference>
<evidence type="ECO:0000256" key="1">
    <source>
        <dbReference type="ARBA" id="ARBA00000847"/>
    </source>
</evidence>
<evidence type="ECO:0000256" key="7">
    <source>
        <dbReference type="ARBA" id="ARBA00032272"/>
    </source>
</evidence>
<protein>
    <recommendedName>
        <fullName evidence="4">GDP-mannose pyrophosphatase</fullName>
    </recommendedName>
    <alternativeName>
        <fullName evidence="6">GDP-mannose hydrolase</fullName>
    </alternativeName>
    <alternativeName>
        <fullName evidence="7">GDPMK</fullName>
    </alternativeName>
</protein>
<dbReference type="GO" id="GO:0019693">
    <property type="term" value="P:ribose phosphate metabolic process"/>
    <property type="evidence" value="ECO:0007669"/>
    <property type="project" value="TreeGrafter"/>
</dbReference>
<reference evidence="9" key="1">
    <citation type="submission" date="2022-10" db="EMBL/GenBank/DDBJ databases">
        <authorList>
            <person name="Kim H.S."/>
            <person name="Kim J.-S."/>
            <person name="Suh M.K."/>
            <person name="Eom M.K."/>
            <person name="Lee J.-S."/>
        </authorList>
    </citation>
    <scope>NUCLEOTIDE SEQUENCE</scope>
    <source>
        <strain evidence="9">LIP-5</strain>
    </source>
</reference>
<comment type="catalytic activity">
    <reaction evidence="1">
        <text>GDP-alpha-D-mannose + H2O = alpha-D-mannose 1-phosphate + GMP + 2 H(+)</text>
        <dbReference type="Rhea" id="RHEA:27978"/>
        <dbReference type="ChEBI" id="CHEBI:15377"/>
        <dbReference type="ChEBI" id="CHEBI:15378"/>
        <dbReference type="ChEBI" id="CHEBI:57527"/>
        <dbReference type="ChEBI" id="CHEBI:58115"/>
        <dbReference type="ChEBI" id="CHEBI:58409"/>
    </reaction>
</comment>
<dbReference type="Pfam" id="PF00293">
    <property type="entry name" value="NUDIX"/>
    <property type="match status" value="1"/>
</dbReference>
<dbReference type="GO" id="GO:0005829">
    <property type="term" value="C:cytosol"/>
    <property type="evidence" value="ECO:0007669"/>
    <property type="project" value="TreeGrafter"/>
</dbReference>
<sequence length="184" mass="20521">MENPWKIISAKDLYDNPWIKLTEFNVVNPSGGKGIYGKVHFKNIAIGIVALDRSNNIYLVGQHRFTLNSYSWEIPEGGCPEHEAPLEAARRELLEETGLQAADWQELMRLHLSNSVTDELAIVYVAKELTQHDNDLEETEDISAVRIPFIEALNKVLAGEITDAITVAAILKMAVSVPELNQPS</sequence>
<evidence type="ECO:0000256" key="3">
    <source>
        <dbReference type="ARBA" id="ARBA00007275"/>
    </source>
</evidence>
<dbReference type="GO" id="GO:0006753">
    <property type="term" value="P:nucleoside phosphate metabolic process"/>
    <property type="evidence" value="ECO:0007669"/>
    <property type="project" value="TreeGrafter"/>
</dbReference>
<evidence type="ECO:0000256" key="2">
    <source>
        <dbReference type="ARBA" id="ARBA00001946"/>
    </source>
</evidence>
<feature type="domain" description="Nudix hydrolase" evidence="8">
    <location>
        <begin position="41"/>
        <end position="169"/>
    </location>
</feature>
<dbReference type="AlphaFoldDB" id="A0AAE3IL84"/>
<accession>A0AAE3IL84</accession>
<dbReference type="CDD" id="cd24161">
    <property type="entry name" value="NUDIX_ADPRase_Ndx2"/>
    <property type="match status" value="1"/>
</dbReference>
<dbReference type="PANTHER" id="PTHR11839">
    <property type="entry name" value="UDP/ADP-SUGAR PYROPHOSPHATASE"/>
    <property type="match status" value="1"/>
</dbReference>
<dbReference type="Proteomes" id="UP001209317">
    <property type="component" value="Unassembled WGS sequence"/>
</dbReference>
<dbReference type="InterPro" id="IPR000086">
    <property type="entry name" value="NUDIX_hydrolase_dom"/>
</dbReference>
<dbReference type="GO" id="GO:0016787">
    <property type="term" value="F:hydrolase activity"/>
    <property type="evidence" value="ECO:0007669"/>
    <property type="project" value="UniProtKB-KW"/>
</dbReference>
<evidence type="ECO:0000259" key="8">
    <source>
        <dbReference type="PROSITE" id="PS51462"/>
    </source>
</evidence>
<evidence type="ECO:0000313" key="9">
    <source>
        <dbReference type="EMBL" id="MCU7693709.1"/>
    </source>
</evidence>
<keyword evidence="5 9" id="KW-0378">Hydrolase</keyword>
<dbReference type="PROSITE" id="PS00893">
    <property type="entry name" value="NUDIX_BOX"/>
    <property type="match status" value="1"/>
</dbReference>
<evidence type="ECO:0000256" key="4">
    <source>
        <dbReference type="ARBA" id="ARBA00016377"/>
    </source>
</evidence>
<proteinExistence type="inferred from homology"/>
<dbReference type="RefSeq" id="WP_263037196.1">
    <property type="nucleotide sequence ID" value="NZ_JAOTPL010000004.1"/>
</dbReference>
<dbReference type="InterPro" id="IPR020084">
    <property type="entry name" value="NUDIX_hydrolase_CS"/>
</dbReference>
<dbReference type="SUPFAM" id="SSF55811">
    <property type="entry name" value="Nudix"/>
    <property type="match status" value="1"/>
</dbReference>
<comment type="similarity">
    <text evidence="3">Belongs to the Nudix hydrolase family. NudK subfamily.</text>
</comment>
<dbReference type="EMBL" id="JAOTPL010000004">
    <property type="protein sequence ID" value="MCU7693709.1"/>
    <property type="molecule type" value="Genomic_DNA"/>
</dbReference>
<dbReference type="PROSITE" id="PS51462">
    <property type="entry name" value="NUDIX"/>
    <property type="match status" value="1"/>
</dbReference>
<dbReference type="InterPro" id="IPR015797">
    <property type="entry name" value="NUDIX_hydrolase-like_dom_sf"/>
</dbReference>
<evidence type="ECO:0000313" key="10">
    <source>
        <dbReference type="Proteomes" id="UP001209317"/>
    </source>
</evidence>
<gene>
    <name evidence="9" type="ORF">OD355_04165</name>
</gene>
<evidence type="ECO:0000256" key="6">
    <source>
        <dbReference type="ARBA" id="ARBA00032162"/>
    </source>
</evidence>
<organism evidence="9 10">
    <name type="scientific">Haoranjiania flava</name>
    <dbReference type="NCBI Taxonomy" id="1856322"/>
    <lineage>
        <taxon>Bacteria</taxon>
        <taxon>Pseudomonadati</taxon>
        <taxon>Bacteroidota</taxon>
        <taxon>Chitinophagia</taxon>
        <taxon>Chitinophagales</taxon>
        <taxon>Chitinophagaceae</taxon>
        <taxon>Haoranjiania</taxon>
    </lineage>
</organism>
<keyword evidence="10" id="KW-1185">Reference proteome</keyword>
<name>A0AAE3IL84_9BACT</name>
<dbReference type="PANTHER" id="PTHR11839:SF18">
    <property type="entry name" value="NUDIX HYDROLASE DOMAIN-CONTAINING PROTEIN"/>
    <property type="match status" value="1"/>
</dbReference>
<comment type="caution">
    <text evidence="9">The sequence shown here is derived from an EMBL/GenBank/DDBJ whole genome shotgun (WGS) entry which is preliminary data.</text>
</comment>
<comment type="cofactor">
    <cofactor evidence="2">
        <name>Mg(2+)</name>
        <dbReference type="ChEBI" id="CHEBI:18420"/>
    </cofactor>
</comment>
<evidence type="ECO:0000256" key="5">
    <source>
        <dbReference type="ARBA" id="ARBA00022801"/>
    </source>
</evidence>